<evidence type="ECO:0000313" key="2">
    <source>
        <dbReference type="Proteomes" id="UP000178612"/>
    </source>
</evidence>
<organism evidence="1 2">
    <name type="scientific">Candidatus Zambryskibacteria bacterium RIFCSPHIGHO2_01_FULL_49_18</name>
    <dbReference type="NCBI Taxonomy" id="1802740"/>
    <lineage>
        <taxon>Bacteria</taxon>
        <taxon>Candidatus Zambryskiibacteriota</taxon>
    </lineage>
</organism>
<gene>
    <name evidence="1" type="ORF">A2758_03205</name>
</gene>
<protein>
    <recommendedName>
        <fullName evidence="3">Nudix hydrolase domain-containing protein</fullName>
    </recommendedName>
</protein>
<reference evidence="1 2" key="1">
    <citation type="journal article" date="2016" name="Nat. Commun.">
        <title>Thousands of microbial genomes shed light on interconnected biogeochemical processes in an aquifer system.</title>
        <authorList>
            <person name="Anantharaman K."/>
            <person name="Brown C.T."/>
            <person name="Hug L.A."/>
            <person name="Sharon I."/>
            <person name="Castelle C.J."/>
            <person name="Probst A.J."/>
            <person name="Thomas B.C."/>
            <person name="Singh A."/>
            <person name="Wilkins M.J."/>
            <person name="Karaoz U."/>
            <person name="Brodie E.L."/>
            <person name="Williams K.H."/>
            <person name="Hubbard S.S."/>
            <person name="Banfield J.F."/>
        </authorList>
    </citation>
    <scope>NUCLEOTIDE SEQUENCE [LARGE SCALE GENOMIC DNA]</scope>
</reference>
<dbReference type="EMBL" id="MHVJ01000008">
    <property type="protein sequence ID" value="OHA91746.1"/>
    <property type="molecule type" value="Genomic_DNA"/>
</dbReference>
<evidence type="ECO:0008006" key="3">
    <source>
        <dbReference type="Google" id="ProtNLM"/>
    </source>
</evidence>
<sequence>MKAQKVRKLRLPAINLELPEFPLTRPVYHGAPPKIPAPTGDPQEVWLLFKPQIDAFNRSLGGFAPLPFAWPTVDGRPFGDFTGIRGDVPFRHIRARLDEGPEFKQRPKLATNIIDYSVISQALSFYNGDRCTCLQGIRRLEGGALEFTIGVEPYITVFGSMSSQGVQFTSGNRQQIAAIKSAYGENGGAKVALLNRLVKKLQKRFGDVTIREALHAYYKGELPPFGSPFVNLFMGSAVLVTTADEHVILGRRTPGNVSVNFGINVASSGGFNYDAEEIKTHGFSSFVEAQIRRELLEELGVPGNACTVTVLAFVREVARAGAPDFIGFVEFNGTHEELVHLARNNKFPNLDVDTLYAIPFAQARDMILRPNITKVIHEKAVLALTLWSRYHSIRS</sequence>
<name>A0A1G2T380_9BACT</name>
<dbReference type="AlphaFoldDB" id="A0A1G2T380"/>
<evidence type="ECO:0000313" key="1">
    <source>
        <dbReference type="EMBL" id="OHA91746.1"/>
    </source>
</evidence>
<proteinExistence type="predicted"/>
<accession>A0A1G2T380</accession>
<comment type="caution">
    <text evidence="1">The sequence shown here is derived from an EMBL/GenBank/DDBJ whole genome shotgun (WGS) entry which is preliminary data.</text>
</comment>
<dbReference type="Proteomes" id="UP000178612">
    <property type="component" value="Unassembled WGS sequence"/>
</dbReference>